<dbReference type="PANTHER" id="PTHR36854">
    <property type="entry name" value="CHROMOSOME 9, WHOLE GENOME SHOTGUN SEQUENCE"/>
    <property type="match status" value="1"/>
</dbReference>
<reference evidence="3" key="1">
    <citation type="submission" date="2022-10" db="EMBL/GenBank/DDBJ databases">
        <title>Determination and structural analysis of whole genome sequence of Sarocladium strictum F4-1.</title>
        <authorList>
            <person name="Hu L."/>
            <person name="Jiang Y."/>
        </authorList>
    </citation>
    <scope>NUCLEOTIDE SEQUENCE</scope>
    <source>
        <strain evidence="3">F4-1</strain>
    </source>
</reference>
<evidence type="ECO:0008006" key="5">
    <source>
        <dbReference type="Google" id="ProtNLM"/>
    </source>
</evidence>
<dbReference type="AlphaFoldDB" id="A0AA39GJC5"/>
<evidence type="ECO:0000313" key="4">
    <source>
        <dbReference type="Proteomes" id="UP001175261"/>
    </source>
</evidence>
<gene>
    <name evidence="3" type="ORF">NLU13_4350</name>
</gene>
<organism evidence="3 4">
    <name type="scientific">Sarocladium strictum</name>
    <name type="common">Black bundle disease fungus</name>
    <name type="synonym">Acremonium strictum</name>
    <dbReference type="NCBI Taxonomy" id="5046"/>
    <lineage>
        <taxon>Eukaryota</taxon>
        <taxon>Fungi</taxon>
        <taxon>Dikarya</taxon>
        <taxon>Ascomycota</taxon>
        <taxon>Pezizomycotina</taxon>
        <taxon>Sordariomycetes</taxon>
        <taxon>Hypocreomycetidae</taxon>
        <taxon>Hypocreales</taxon>
        <taxon>Sarocladiaceae</taxon>
        <taxon>Sarocladium</taxon>
    </lineage>
</organism>
<feature type="chain" id="PRO_5041466473" description="MFS transporter" evidence="2">
    <location>
        <begin position="22"/>
        <end position="151"/>
    </location>
</feature>
<evidence type="ECO:0000256" key="2">
    <source>
        <dbReference type="SAM" id="SignalP"/>
    </source>
</evidence>
<dbReference type="Proteomes" id="UP001175261">
    <property type="component" value="Unassembled WGS sequence"/>
</dbReference>
<keyword evidence="1" id="KW-0472">Membrane</keyword>
<dbReference type="PANTHER" id="PTHR36854:SF1">
    <property type="entry name" value="TRANSMEMBRANE PROTEIN"/>
    <property type="match status" value="1"/>
</dbReference>
<evidence type="ECO:0000313" key="3">
    <source>
        <dbReference type="EMBL" id="KAK0388106.1"/>
    </source>
</evidence>
<dbReference type="EMBL" id="JAPDFR010000003">
    <property type="protein sequence ID" value="KAK0388106.1"/>
    <property type="molecule type" value="Genomic_DNA"/>
</dbReference>
<evidence type="ECO:0000256" key="1">
    <source>
        <dbReference type="SAM" id="Phobius"/>
    </source>
</evidence>
<keyword evidence="1" id="KW-1133">Transmembrane helix</keyword>
<protein>
    <recommendedName>
        <fullName evidence="5">MFS transporter</fullName>
    </recommendedName>
</protein>
<comment type="caution">
    <text evidence="3">The sequence shown here is derived from an EMBL/GenBank/DDBJ whole genome shotgun (WGS) entry which is preliminary data.</text>
</comment>
<keyword evidence="1" id="KW-0812">Transmembrane</keyword>
<accession>A0AA39GJC5</accession>
<proteinExistence type="predicted"/>
<feature type="signal peptide" evidence="2">
    <location>
        <begin position="1"/>
        <end position="21"/>
    </location>
</feature>
<sequence>MARLSFFLFAFLGVLITFASASAPVFCKCTCNKNSTIIPLDPNTANSPSSLLFLLPRDHQGLTPKAPGASTCSQCTKAFCLGQELDICKDAEEEDVVTLCFKRDSIKDRIIVWAFTIGTVGLLGWALFKRFKQWRQERRDAGYAPMPVGGR</sequence>
<name>A0AA39GJC5_SARSR</name>
<keyword evidence="2" id="KW-0732">Signal</keyword>
<keyword evidence="4" id="KW-1185">Reference proteome</keyword>
<feature type="transmembrane region" description="Helical" evidence="1">
    <location>
        <begin position="110"/>
        <end position="128"/>
    </location>
</feature>